<evidence type="ECO:0000313" key="3">
    <source>
        <dbReference type="Proteomes" id="UP000188318"/>
    </source>
</evidence>
<keyword evidence="3" id="KW-1185">Reference proteome</keyword>
<dbReference type="InterPro" id="IPR011009">
    <property type="entry name" value="Kinase-like_dom_sf"/>
</dbReference>
<proteinExistence type="predicted"/>
<dbReference type="OMA" id="ENDWYLY"/>
<dbReference type="Proteomes" id="UP000188318">
    <property type="component" value="Unassembled WGS sequence"/>
</dbReference>
<dbReference type="EMBL" id="KV907493">
    <property type="protein sequence ID" value="OOG00559.1"/>
    <property type="molecule type" value="Genomic_DNA"/>
</dbReference>
<organism evidence="2 3">
    <name type="scientific">Aspergillus carbonarius (strain ITEM 5010)</name>
    <dbReference type="NCBI Taxonomy" id="602072"/>
    <lineage>
        <taxon>Eukaryota</taxon>
        <taxon>Fungi</taxon>
        <taxon>Dikarya</taxon>
        <taxon>Ascomycota</taxon>
        <taxon>Pezizomycotina</taxon>
        <taxon>Eurotiomycetes</taxon>
        <taxon>Eurotiomycetidae</taxon>
        <taxon>Eurotiales</taxon>
        <taxon>Aspergillaceae</taxon>
        <taxon>Aspergillus</taxon>
        <taxon>Aspergillus subgen. Circumdati</taxon>
    </lineage>
</organism>
<dbReference type="OrthoDB" id="2906425at2759"/>
<feature type="domain" description="Aminoglycoside phosphotransferase" evidence="1">
    <location>
        <begin position="205"/>
        <end position="390"/>
    </location>
</feature>
<dbReference type="SUPFAM" id="SSF56112">
    <property type="entry name" value="Protein kinase-like (PK-like)"/>
    <property type="match status" value="1"/>
</dbReference>
<sequence length="431" mass="49075">MDDTAPALSLSCPEAVQWNKDLMQTFQAALAKDPAADLLSMFPFSYLRSHRNAQYNQQPYAGQINLRTLNELQDRLNGEPEIDLLSVFPKNYTRRLTMAKGPKVVPKQDTSNLPIFPRFRTRLDRAETATVVFPLSEEVTDLLAPYSREDTAGDSGRALLRALKQLLSHSPSLWEDSSRGIVVKCSDNIVAKVIMGTKEFTEYTSLQYLAEYMTDIPAPKPHGLIVFAPFRAVFMSYIPGMTLNQTWPTLSHNERVSIQHQLEGIFRRLRNFRPPDGSALGGVGGEGVKEMRVAECSVFKGIMTATGFSNLQFSPRHHGSNTYVKFLRSLLEHDRSMWEQDLVFTHGDIRPDNIIVRQSTDNNSGYIISGIIDWEYSGFYPGFYECTTLTRTMSVVDEDEWFLYLPDSISPSHFPVRWLVDRLWEIHMRTT</sequence>
<name>A0A1R3S1E8_ASPC5</name>
<dbReference type="Gene3D" id="3.90.1200.10">
    <property type="match status" value="1"/>
</dbReference>
<protein>
    <recommendedName>
        <fullName evidence="1">Aminoglycoside phosphotransferase domain-containing protein</fullName>
    </recommendedName>
</protein>
<dbReference type="InterPro" id="IPR002575">
    <property type="entry name" value="Aminoglycoside_PTrfase"/>
</dbReference>
<dbReference type="AlphaFoldDB" id="A0A1R3S1E8"/>
<evidence type="ECO:0000313" key="2">
    <source>
        <dbReference type="EMBL" id="OOG00559.1"/>
    </source>
</evidence>
<dbReference type="Pfam" id="PF01636">
    <property type="entry name" value="APH"/>
    <property type="match status" value="1"/>
</dbReference>
<dbReference type="InterPro" id="IPR051678">
    <property type="entry name" value="AGP_Transferase"/>
</dbReference>
<accession>A0A1R3S1E8</accession>
<dbReference type="PANTHER" id="PTHR21310">
    <property type="entry name" value="AMINOGLYCOSIDE PHOSPHOTRANSFERASE-RELATED-RELATED"/>
    <property type="match status" value="1"/>
</dbReference>
<evidence type="ECO:0000259" key="1">
    <source>
        <dbReference type="Pfam" id="PF01636"/>
    </source>
</evidence>
<reference evidence="3" key="1">
    <citation type="journal article" date="2017" name="Genome Biol.">
        <title>Comparative genomics reveals high biological diversity and specific adaptations in the industrially and medically important fungal genus Aspergillus.</title>
        <authorList>
            <person name="de Vries R.P."/>
            <person name="Riley R."/>
            <person name="Wiebenga A."/>
            <person name="Aguilar-Osorio G."/>
            <person name="Amillis S."/>
            <person name="Uchima C.A."/>
            <person name="Anderluh G."/>
            <person name="Asadollahi M."/>
            <person name="Askin M."/>
            <person name="Barry K."/>
            <person name="Battaglia E."/>
            <person name="Bayram O."/>
            <person name="Benocci T."/>
            <person name="Braus-Stromeyer S.A."/>
            <person name="Caldana C."/>
            <person name="Canovas D."/>
            <person name="Cerqueira G.C."/>
            <person name="Chen F."/>
            <person name="Chen W."/>
            <person name="Choi C."/>
            <person name="Clum A."/>
            <person name="Dos Santos R.A."/>
            <person name="Damasio A.R."/>
            <person name="Diallinas G."/>
            <person name="Emri T."/>
            <person name="Fekete E."/>
            <person name="Flipphi M."/>
            <person name="Freyberg S."/>
            <person name="Gallo A."/>
            <person name="Gournas C."/>
            <person name="Habgood R."/>
            <person name="Hainaut M."/>
            <person name="Harispe M.L."/>
            <person name="Henrissat B."/>
            <person name="Hilden K.S."/>
            <person name="Hope R."/>
            <person name="Hossain A."/>
            <person name="Karabika E."/>
            <person name="Karaffa L."/>
            <person name="Karanyi Z."/>
            <person name="Krasevec N."/>
            <person name="Kuo A."/>
            <person name="Kusch H."/>
            <person name="LaButti K."/>
            <person name="Lagendijk E.L."/>
            <person name="Lapidus A."/>
            <person name="Levasseur A."/>
            <person name="Lindquist E."/>
            <person name="Lipzen A."/>
            <person name="Logrieco A.F."/>
            <person name="MacCabe A."/>
            <person name="Maekelae M.R."/>
            <person name="Malavazi I."/>
            <person name="Melin P."/>
            <person name="Meyer V."/>
            <person name="Mielnichuk N."/>
            <person name="Miskei M."/>
            <person name="Molnar A.P."/>
            <person name="Mule G."/>
            <person name="Ngan C.Y."/>
            <person name="Orejas M."/>
            <person name="Orosz E."/>
            <person name="Ouedraogo J.P."/>
            <person name="Overkamp K.M."/>
            <person name="Park H.-S."/>
            <person name="Perrone G."/>
            <person name="Piumi F."/>
            <person name="Punt P.J."/>
            <person name="Ram A.F."/>
            <person name="Ramon A."/>
            <person name="Rauscher S."/>
            <person name="Record E."/>
            <person name="Riano-Pachon D.M."/>
            <person name="Robert V."/>
            <person name="Roehrig J."/>
            <person name="Ruller R."/>
            <person name="Salamov A."/>
            <person name="Salih N.S."/>
            <person name="Samson R.A."/>
            <person name="Sandor E."/>
            <person name="Sanguinetti M."/>
            <person name="Schuetze T."/>
            <person name="Sepcic K."/>
            <person name="Shelest E."/>
            <person name="Sherlock G."/>
            <person name="Sophianopoulou V."/>
            <person name="Squina F.M."/>
            <person name="Sun H."/>
            <person name="Susca A."/>
            <person name="Todd R.B."/>
            <person name="Tsang A."/>
            <person name="Unkles S.E."/>
            <person name="van de Wiele N."/>
            <person name="van Rossen-Uffink D."/>
            <person name="Oliveira J.V."/>
            <person name="Vesth T.C."/>
            <person name="Visser J."/>
            <person name="Yu J.-H."/>
            <person name="Zhou M."/>
            <person name="Andersen M.R."/>
            <person name="Archer D.B."/>
            <person name="Baker S.E."/>
            <person name="Benoit I."/>
            <person name="Brakhage A.A."/>
            <person name="Braus G.H."/>
            <person name="Fischer R."/>
            <person name="Frisvad J.C."/>
            <person name="Goldman G.H."/>
            <person name="Houbraken J."/>
            <person name="Oakley B."/>
            <person name="Pocsi I."/>
            <person name="Scazzocchio C."/>
            <person name="Seiboth B."/>
            <person name="vanKuyk P.A."/>
            <person name="Wortman J."/>
            <person name="Dyer P.S."/>
            <person name="Grigoriev I.V."/>
        </authorList>
    </citation>
    <scope>NUCLEOTIDE SEQUENCE [LARGE SCALE GENOMIC DNA]</scope>
    <source>
        <strain evidence="3">ITEM 5010</strain>
    </source>
</reference>
<gene>
    <name evidence="2" type="ORF">ASPCADRAFT_38968</name>
</gene>
<dbReference type="STRING" id="602072.A0A1R3S1E8"/>
<dbReference type="VEuPathDB" id="FungiDB:ASPCADRAFT_38968"/>
<dbReference type="PANTHER" id="PTHR21310:SF15">
    <property type="entry name" value="AMINOGLYCOSIDE PHOSPHOTRANSFERASE DOMAIN-CONTAINING PROTEIN"/>
    <property type="match status" value="1"/>
</dbReference>